<dbReference type="EMBL" id="BSDT01000001">
    <property type="protein sequence ID" value="GLI42206.1"/>
    <property type="molecule type" value="Genomic_DNA"/>
</dbReference>
<feature type="compositionally biased region" description="Pro residues" evidence="1">
    <location>
        <begin position="31"/>
        <end position="56"/>
    </location>
</feature>
<evidence type="ECO:0000256" key="2">
    <source>
        <dbReference type="SAM" id="Phobius"/>
    </source>
</evidence>
<proteinExistence type="predicted"/>
<evidence type="ECO:0000313" key="3">
    <source>
        <dbReference type="EMBL" id="GLI42206.1"/>
    </source>
</evidence>
<dbReference type="Proteomes" id="UP001144313">
    <property type="component" value="Unassembled WGS sequence"/>
</dbReference>
<keyword evidence="2" id="KW-0812">Transmembrane</keyword>
<evidence type="ECO:0000256" key="1">
    <source>
        <dbReference type="SAM" id="MobiDB-lite"/>
    </source>
</evidence>
<accession>A0A9W6G893</accession>
<keyword evidence="4" id="KW-1185">Reference proteome</keyword>
<gene>
    <name evidence="3" type="ORF">GALLR39Z86_20560</name>
</gene>
<keyword evidence="2" id="KW-1133">Transmembrane helix</keyword>
<feature type="region of interest" description="Disordered" evidence="1">
    <location>
        <begin position="1"/>
        <end position="58"/>
    </location>
</feature>
<dbReference type="RefSeq" id="WP_270117545.1">
    <property type="nucleotide sequence ID" value="NZ_BAAAOL010000006.1"/>
</dbReference>
<comment type="caution">
    <text evidence="3">The sequence shown here is derived from an EMBL/GenBank/DDBJ whole genome shotgun (WGS) entry which is preliminary data.</text>
</comment>
<evidence type="ECO:0000313" key="4">
    <source>
        <dbReference type="Proteomes" id="UP001144313"/>
    </source>
</evidence>
<protein>
    <recommendedName>
        <fullName evidence="5">DUF4190 domain-containing protein</fullName>
    </recommendedName>
</protein>
<keyword evidence="2" id="KW-0472">Membrane</keyword>
<evidence type="ECO:0008006" key="5">
    <source>
        <dbReference type="Google" id="ProtNLM"/>
    </source>
</evidence>
<organism evidence="3 4">
    <name type="scientific">Glycomyces algeriensis</name>
    <dbReference type="NCBI Taxonomy" id="256037"/>
    <lineage>
        <taxon>Bacteria</taxon>
        <taxon>Bacillati</taxon>
        <taxon>Actinomycetota</taxon>
        <taxon>Actinomycetes</taxon>
        <taxon>Glycomycetales</taxon>
        <taxon>Glycomycetaceae</taxon>
        <taxon>Glycomyces</taxon>
    </lineage>
</organism>
<feature type="compositionally biased region" description="Pro residues" evidence="1">
    <location>
        <begin position="1"/>
        <end position="21"/>
    </location>
</feature>
<sequence length="320" mass="33255">MSQPPASPPPEQYPPNEPPPEGFERPTGPAYEPPRGPQPYEPPPGPPPYYPPPPGAPVDGAGGPSKTIAILALVFGGAALLFSGIPVAGIFIGGLFALTGIVLGIVGIFKSHRLMSIIGIGLAVLALIVATVVTVAVGKAAEDFIEDWPTDYETGTDGGTDAETDDGAGHGNAPKDQIVDGTDPTAPLPAGSEIASGSWKLTIGKVVPDATDSLVVDEFSVPPEPGHQYFMFQVDAVYEGEESRLAWDDLLFGVYFDNTLYTDICGAVVPDDLYLAPEVYAGGTATGNVCVAVPTAGVEEAVISVEQYWESGPRYFVATS</sequence>
<feature type="transmembrane region" description="Helical" evidence="2">
    <location>
        <begin position="116"/>
        <end position="137"/>
    </location>
</feature>
<reference evidence="3" key="1">
    <citation type="submission" date="2022-12" db="EMBL/GenBank/DDBJ databases">
        <title>Reference genome sequencing for broad-spectrum identification of bacterial and archaeal isolates by mass spectrometry.</title>
        <authorList>
            <person name="Sekiguchi Y."/>
            <person name="Tourlousse D.M."/>
        </authorList>
    </citation>
    <scope>NUCLEOTIDE SEQUENCE</scope>
    <source>
        <strain evidence="3">LLR39Z86</strain>
    </source>
</reference>
<feature type="transmembrane region" description="Helical" evidence="2">
    <location>
        <begin position="91"/>
        <end position="109"/>
    </location>
</feature>
<name>A0A9W6G893_9ACTN</name>
<feature type="region of interest" description="Disordered" evidence="1">
    <location>
        <begin position="149"/>
        <end position="186"/>
    </location>
</feature>
<dbReference type="AlphaFoldDB" id="A0A9W6G893"/>